<keyword evidence="3" id="KW-0349">Heme</keyword>
<evidence type="ECO:0000256" key="7">
    <source>
        <dbReference type="ARBA" id="ARBA00023273"/>
    </source>
</evidence>
<keyword evidence="5" id="KW-0408">Iron</keyword>
<feature type="domain" description="Cytochrome b5 heme-binding" evidence="11">
    <location>
        <begin position="19"/>
        <end position="71"/>
    </location>
</feature>
<keyword evidence="6" id="KW-0206">Cytoskeleton</keyword>
<reference evidence="12" key="1">
    <citation type="submission" date="2022-01" db="EMBL/GenBank/DDBJ databases">
        <authorList>
            <person name="King R."/>
        </authorList>
    </citation>
    <scope>NUCLEOTIDE SEQUENCE</scope>
</reference>
<dbReference type="SUPFAM" id="SSF55856">
    <property type="entry name" value="Cytochrome b5-like heme/steroid binding domain"/>
    <property type="match status" value="1"/>
</dbReference>
<evidence type="ECO:0000313" key="13">
    <source>
        <dbReference type="Proteomes" id="UP001153709"/>
    </source>
</evidence>
<keyword evidence="7" id="KW-0966">Cell projection</keyword>
<dbReference type="GO" id="GO:0005930">
    <property type="term" value="C:axoneme"/>
    <property type="evidence" value="ECO:0007669"/>
    <property type="project" value="UniProtKB-SubCell"/>
</dbReference>
<organism evidence="12 13">
    <name type="scientific">Diabrotica balteata</name>
    <name type="common">Banded cucumber beetle</name>
    <dbReference type="NCBI Taxonomy" id="107213"/>
    <lineage>
        <taxon>Eukaryota</taxon>
        <taxon>Metazoa</taxon>
        <taxon>Ecdysozoa</taxon>
        <taxon>Arthropoda</taxon>
        <taxon>Hexapoda</taxon>
        <taxon>Insecta</taxon>
        <taxon>Pterygota</taxon>
        <taxon>Neoptera</taxon>
        <taxon>Endopterygota</taxon>
        <taxon>Coleoptera</taxon>
        <taxon>Polyphaga</taxon>
        <taxon>Cucujiformia</taxon>
        <taxon>Chrysomeloidea</taxon>
        <taxon>Chrysomelidae</taxon>
        <taxon>Galerucinae</taxon>
        <taxon>Diabroticina</taxon>
        <taxon>Diabroticites</taxon>
        <taxon>Diabrotica</taxon>
    </lineage>
</organism>
<evidence type="ECO:0000256" key="2">
    <source>
        <dbReference type="ARBA" id="ARBA00022490"/>
    </source>
</evidence>
<dbReference type="PANTHER" id="PTHR21281:SF0">
    <property type="entry name" value="CYTOCHROME B5 DOMAIN-CONTAINING PROTEIN 1"/>
    <property type="match status" value="1"/>
</dbReference>
<dbReference type="InterPro" id="IPR036400">
    <property type="entry name" value="Cyt_B5-like_heme/steroid_sf"/>
</dbReference>
<dbReference type="PANTHER" id="PTHR21281">
    <property type="entry name" value="CYTOCHROME B5 DOMAIN-CONTAINING PROTEIN 1"/>
    <property type="match status" value="1"/>
</dbReference>
<evidence type="ECO:0000256" key="4">
    <source>
        <dbReference type="ARBA" id="ARBA00022723"/>
    </source>
</evidence>
<dbReference type="AlphaFoldDB" id="A0A9N9SUS8"/>
<evidence type="ECO:0000256" key="8">
    <source>
        <dbReference type="ARBA" id="ARBA00038168"/>
    </source>
</evidence>
<dbReference type="Pfam" id="PF00173">
    <property type="entry name" value="Cyt-b5"/>
    <property type="match status" value="1"/>
</dbReference>
<comment type="similarity">
    <text evidence="8">Belongs to the cytochrome b5 family.</text>
</comment>
<keyword evidence="2" id="KW-0963">Cytoplasm</keyword>
<keyword evidence="13" id="KW-1185">Reference proteome</keyword>
<name>A0A9N9SUS8_DIABA</name>
<evidence type="ECO:0000256" key="1">
    <source>
        <dbReference type="ARBA" id="ARBA00004430"/>
    </source>
</evidence>
<proteinExistence type="inferred from homology"/>
<dbReference type="InterPro" id="IPR001199">
    <property type="entry name" value="Cyt_B5-like_heme/steroid-bd"/>
</dbReference>
<dbReference type="InterPro" id="IPR052320">
    <property type="entry name" value="Cytochrome_b5_domain"/>
</dbReference>
<comment type="subcellular location">
    <subcellularLocation>
        <location evidence="1">Cytoplasm</location>
        <location evidence="1">Cytoskeleton</location>
        <location evidence="1">Cilium axoneme</location>
    </subcellularLocation>
</comment>
<evidence type="ECO:0000259" key="11">
    <source>
        <dbReference type="Pfam" id="PF00173"/>
    </source>
</evidence>
<keyword evidence="4" id="KW-0479">Metal-binding</keyword>
<dbReference type="Proteomes" id="UP001153709">
    <property type="component" value="Chromosome 3"/>
</dbReference>
<dbReference type="GO" id="GO:0046872">
    <property type="term" value="F:metal ion binding"/>
    <property type="evidence" value="ECO:0007669"/>
    <property type="project" value="UniProtKB-KW"/>
</dbReference>
<dbReference type="EMBL" id="OU898278">
    <property type="protein sequence ID" value="CAG9831163.1"/>
    <property type="molecule type" value="Genomic_DNA"/>
</dbReference>
<evidence type="ECO:0000256" key="10">
    <source>
        <dbReference type="ARBA" id="ARBA00046139"/>
    </source>
</evidence>
<evidence type="ECO:0000256" key="6">
    <source>
        <dbReference type="ARBA" id="ARBA00023212"/>
    </source>
</evidence>
<sequence>MNNDNDQVDKKWAYYAPFEVVIHNTPEDCWVSFLGKVFDITSIVERYRNERCVLPLLAMAGKDITEWFDEATGDIQHYIHPETGCRVPYCPHGPIPDVSVQVPATDWEPLDRPPWWMDEQYQIGLLTKRVRPLRVVNMVCPFFKEVLINVCSEDNFYRIEERYNLFNSDAASYTWRYKSKNIDMNKTMEENGILDERDTFTRLGLPQNYYVPSVFLYYNDDLKYCDFDDDECEPLPSDFGLCCLKSRF</sequence>
<dbReference type="Gene3D" id="3.10.120.10">
    <property type="entry name" value="Cytochrome b5-like heme/steroid binding domain"/>
    <property type="match status" value="1"/>
</dbReference>
<evidence type="ECO:0000256" key="9">
    <source>
        <dbReference type="ARBA" id="ARBA00040649"/>
    </source>
</evidence>
<evidence type="ECO:0000313" key="12">
    <source>
        <dbReference type="EMBL" id="CAG9831163.1"/>
    </source>
</evidence>
<dbReference type="OrthoDB" id="260091at2759"/>
<evidence type="ECO:0000256" key="3">
    <source>
        <dbReference type="ARBA" id="ARBA00022617"/>
    </source>
</evidence>
<protein>
    <recommendedName>
        <fullName evidence="9">Cytochrome b5 domain-containing protein 1</fullName>
    </recommendedName>
</protein>
<comment type="function">
    <text evidence="10">Radial spoke stalk protein that binds heme under oxidizing conditions. Required for the coordinated beating of multiple cilia maybe by functioning in a redox signaling pathway.</text>
</comment>
<evidence type="ECO:0000256" key="5">
    <source>
        <dbReference type="ARBA" id="ARBA00023004"/>
    </source>
</evidence>
<accession>A0A9N9SUS8</accession>
<gene>
    <name evidence="12" type="ORF">DIABBA_LOCUS4785</name>
</gene>